<dbReference type="InterPro" id="IPR036249">
    <property type="entry name" value="Thioredoxin-like_sf"/>
</dbReference>
<keyword evidence="3" id="KW-1185">Reference proteome</keyword>
<dbReference type="RefSeq" id="WP_094803903.1">
    <property type="nucleotide sequence ID" value="NZ_NEVN01000002.1"/>
</dbReference>
<feature type="domain" description="DSBA-like thioredoxin" evidence="1">
    <location>
        <begin position="14"/>
        <end position="192"/>
    </location>
</feature>
<dbReference type="OrthoDB" id="9813770at2"/>
<evidence type="ECO:0000313" key="3">
    <source>
        <dbReference type="Proteomes" id="UP000216913"/>
    </source>
</evidence>
<dbReference type="CDD" id="cd03025">
    <property type="entry name" value="DsbA_FrnE_like"/>
    <property type="match status" value="1"/>
</dbReference>
<accession>A0A261T9E9</accession>
<sequence length="216" mass="23457">MNAAHLPVLHYIHDPLCGWCYGAAPLVRAVRDLPGLRILTHGGGMMTGARRQPVTEALRHYVMQHDQRIAAITGQPFGEDYFEGLLRDAGAVFDSAPPSAAVLAAASQDGDGLDMLARIQHAHYMEGRRVADPVVLHELADELGLDLARFERDMQILAGAPLAGHFDDSRALLRQLGANGFPTFALQTQAGWQVLDPGRYLGQPDAWREALAAALH</sequence>
<dbReference type="PANTHER" id="PTHR13887:SF51">
    <property type="entry name" value="DSBA FAMILY PROTEIN"/>
    <property type="match status" value="1"/>
</dbReference>
<protein>
    <submittedName>
        <fullName evidence="2">Protein-disulfide isomerase</fullName>
    </submittedName>
</protein>
<dbReference type="Gene3D" id="3.40.30.10">
    <property type="entry name" value="Glutaredoxin"/>
    <property type="match status" value="1"/>
</dbReference>
<evidence type="ECO:0000313" key="2">
    <source>
        <dbReference type="EMBL" id="OZI45917.1"/>
    </source>
</evidence>
<gene>
    <name evidence="2" type="ORF">CAL25_20755</name>
</gene>
<reference evidence="2 3" key="1">
    <citation type="submission" date="2017-05" db="EMBL/GenBank/DDBJ databases">
        <title>Complete and WGS of Bordetella genogroups.</title>
        <authorList>
            <person name="Spilker T."/>
            <person name="LiPuma J."/>
        </authorList>
    </citation>
    <scope>NUCLEOTIDE SEQUENCE [LARGE SCALE GENOMIC DNA]</scope>
    <source>
        <strain evidence="2 3">AU10456</strain>
    </source>
</reference>
<dbReference type="InterPro" id="IPR001853">
    <property type="entry name" value="DSBA-like_thioredoxin_dom"/>
</dbReference>
<dbReference type="Proteomes" id="UP000216913">
    <property type="component" value="Unassembled WGS sequence"/>
</dbReference>
<evidence type="ECO:0000259" key="1">
    <source>
        <dbReference type="Pfam" id="PF01323"/>
    </source>
</evidence>
<organism evidence="2 3">
    <name type="scientific">Bordetella genomosp. 5</name>
    <dbReference type="NCBI Taxonomy" id="1395608"/>
    <lineage>
        <taxon>Bacteria</taxon>
        <taxon>Pseudomonadati</taxon>
        <taxon>Pseudomonadota</taxon>
        <taxon>Betaproteobacteria</taxon>
        <taxon>Burkholderiales</taxon>
        <taxon>Alcaligenaceae</taxon>
        <taxon>Bordetella</taxon>
    </lineage>
</organism>
<keyword evidence="2" id="KW-0413">Isomerase</keyword>
<dbReference type="GO" id="GO:0016853">
    <property type="term" value="F:isomerase activity"/>
    <property type="evidence" value="ECO:0007669"/>
    <property type="project" value="UniProtKB-KW"/>
</dbReference>
<dbReference type="AlphaFoldDB" id="A0A261T9E9"/>
<dbReference type="GO" id="GO:0016491">
    <property type="term" value="F:oxidoreductase activity"/>
    <property type="evidence" value="ECO:0007669"/>
    <property type="project" value="InterPro"/>
</dbReference>
<proteinExistence type="predicted"/>
<dbReference type="PANTHER" id="PTHR13887">
    <property type="entry name" value="GLUTATHIONE S-TRANSFERASE KAPPA"/>
    <property type="match status" value="1"/>
</dbReference>
<name>A0A261T9E9_9BORD</name>
<dbReference type="Pfam" id="PF01323">
    <property type="entry name" value="DSBA"/>
    <property type="match status" value="1"/>
</dbReference>
<dbReference type="EMBL" id="NEVP01000012">
    <property type="protein sequence ID" value="OZI45917.1"/>
    <property type="molecule type" value="Genomic_DNA"/>
</dbReference>
<dbReference type="SUPFAM" id="SSF52833">
    <property type="entry name" value="Thioredoxin-like"/>
    <property type="match status" value="1"/>
</dbReference>
<comment type="caution">
    <text evidence="2">The sequence shown here is derived from an EMBL/GenBank/DDBJ whole genome shotgun (WGS) entry which is preliminary data.</text>
</comment>